<evidence type="ECO:0000256" key="1">
    <source>
        <dbReference type="ARBA" id="ARBA00008023"/>
    </source>
</evidence>
<dbReference type="AlphaFoldDB" id="A0A1H6LE35"/>
<accession>A0A1H6LE35</accession>
<feature type="binding site" evidence="10">
    <location>
        <position position="185"/>
    </location>
    <ligand>
        <name>substrate</name>
    </ligand>
</feature>
<feature type="active site" description="Proton acceptor" evidence="10">
    <location>
        <position position="78"/>
    </location>
</feature>
<dbReference type="GO" id="GO:0046872">
    <property type="term" value="F:metal ion binding"/>
    <property type="evidence" value="ECO:0007669"/>
    <property type="project" value="UniProtKB-KW"/>
</dbReference>
<dbReference type="PANTHER" id="PTHR11067:SF9">
    <property type="entry name" value="INOSINE TRIPHOSPHATE PYROPHOSPHATASE"/>
    <property type="match status" value="1"/>
</dbReference>
<dbReference type="GO" id="GO:0035870">
    <property type="term" value="F:dITP diphosphatase activity"/>
    <property type="evidence" value="ECO:0007669"/>
    <property type="project" value="UniProtKB-UniRule"/>
</dbReference>
<dbReference type="STRING" id="1679444.PYTT_1322"/>
<evidence type="ECO:0000256" key="9">
    <source>
        <dbReference type="ARBA" id="ARBA00052017"/>
    </source>
</evidence>
<dbReference type="Proteomes" id="UP000176204">
    <property type="component" value="Chromosome I"/>
</dbReference>
<dbReference type="InterPro" id="IPR020922">
    <property type="entry name" value="dITP/XTP_pyrophosphatase"/>
</dbReference>
<comment type="function">
    <text evidence="10">Pyrophosphatase that catalyzes the hydrolysis of nucleoside triphosphates to their monophosphate derivatives, with a high preference for the non-canonical purine nucleotides XTP (xanthosine triphosphate), dITP (deoxyinosine triphosphate) and ITP. Seems to function as a house-cleaning enzyme that removes non-canonical purine nucleotides from the nucleotide pool, thus preventing their incorporation into DNA/RNA and avoiding chromosomal lesions.</text>
</comment>
<keyword evidence="3 10" id="KW-0479">Metal-binding</keyword>
<sequence>MLSKRADMTLPLLVVATRNAHKTEEIRQMLAGLYEVRDLSSYPEAPEVEETGETFAENAALKAVSASRVIPGIVLADDSGLCVDALGGLPGVRSARFGGEDGNHELNNRKMMQDLARFADDVPMAARFMCVMVLAKGGEVLGEFSGSVEGSMLKELRGAKGFGYDPLFVPEGHERSFAELTGEEKNGMSHRGRALAKAVEYLRGRQ</sequence>
<feature type="binding site" evidence="10">
    <location>
        <position position="79"/>
    </location>
    <ligand>
        <name>substrate</name>
    </ligand>
</feature>
<comment type="subunit">
    <text evidence="2 10">Homodimer.</text>
</comment>
<feature type="binding site" evidence="10">
    <location>
        <begin position="190"/>
        <end position="191"/>
    </location>
    <ligand>
        <name>substrate</name>
    </ligand>
</feature>
<evidence type="ECO:0000256" key="2">
    <source>
        <dbReference type="ARBA" id="ARBA00011738"/>
    </source>
</evidence>
<evidence type="ECO:0000313" key="12">
    <source>
        <dbReference type="EMBL" id="SEH86763.1"/>
    </source>
</evidence>
<keyword evidence="13" id="KW-1185">Reference proteome</keyword>
<dbReference type="GO" id="GO:0005829">
    <property type="term" value="C:cytosol"/>
    <property type="evidence" value="ECO:0007669"/>
    <property type="project" value="TreeGrafter"/>
</dbReference>
<comment type="catalytic activity">
    <reaction evidence="8 10">
        <text>dITP + H2O = dIMP + diphosphate + H(+)</text>
        <dbReference type="Rhea" id="RHEA:28342"/>
        <dbReference type="ChEBI" id="CHEBI:15377"/>
        <dbReference type="ChEBI" id="CHEBI:15378"/>
        <dbReference type="ChEBI" id="CHEBI:33019"/>
        <dbReference type="ChEBI" id="CHEBI:61194"/>
        <dbReference type="ChEBI" id="CHEBI:61382"/>
        <dbReference type="EC" id="3.6.1.66"/>
    </reaction>
</comment>
<name>A0A1H6LE35_9BACT</name>
<dbReference type="KEGG" id="agl:PYTT_1322"/>
<dbReference type="Gene3D" id="3.90.950.10">
    <property type="match status" value="1"/>
</dbReference>
<dbReference type="Pfam" id="PF01725">
    <property type="entry name" value="Ham1p_like"/>
    <property type="match status" value="1"/>
</dbReference>
<feature type="binding site" evidence="10">
    <location>
        <position position="78"/>
    </location>
    <ligand>
        <name>Mg(2+)</name>
        <dbReference type="ChEBI" id="CHEBI:18420"/>
    </ligand>
</feature>
<keyword evidence="5 10" id="KW-0378">Hydrolase</keyword>
<evidence type="ECO:0000256" key="8">
    <source>
        <dbReference type="ARBA" id="ARBA00051875"/>
    </source>
</evidence>
<evidence type="ECO:0000256" key="4">
    <source>
        <dbReference type="ARBA" id="ARBA00022741"/>
    </source>
</evidence>
<organism evidence="12 13">
    <name type="scientific">Akkermansia glycaniphila</name>
    <dbReference type="NCBI Taxonomy" id="1679444"/>
    <lineage>
        <taxon>Bacteria</taxon>
        <taxon>Pseudomonadati</taxon>
        <taxon>Verrucomicrobiota</taxon>
        <taxon>Verrucomicrobiia</taxon>
        <taxon>Verrucomicrobiales</taxon>
        <taxon>Akkermansiaceae</taxon>
        <taxon>Akkermansia</taxon>
    </lineage>
</organism>
<proteinExistence type="inferred from homology"/>
<evidence type="ECO:0000256" key="11">
    <source>
        <dbReference type="RuleBase" id="RU003781"/>
    </source>
</evidence>
<dbReference type="EC" id="3.6.1.66" evidence="10"/>
<comment type="similarity">
    <text evidence="1 10 11">Belongs to the HAM1 NTPase family.</text>
</comment>
<dbReference type="GO" id="GO:0000166">
    <property type="term" value="F:nucleotide binding"/>
    <property type="evidence" value="ECO:0007669"/>
    <property type="project" value="UniProtKB-KW"/>
</dbReference>
<dbReference type="NCBIfam" id="TIGR00042">
    <property type="entry name" value="RdgB/HAM1 family non-canonical purine NTP pyrophosphatase"/>
    <property type="match status" value="1"/>
</dbReference>
<dbReference type="InterPro" id="IPR029001">
    <property type="entry name" value="ITPase-like_fam"/>
</dbReference>
<dbReference type="SUPFAM" id="SSF52972">
    <property type="entry name" value="ITPase-like"/>
    <property type="match status" value="1"/>
</dbReference>
<dbReference type="GO" id="GO:0009146">
    <property type="term" value="P:purine nucleoside triphosphate catabolic process"/>
    <property type="evidence" value="ECO:0007669"/>
    <property type="project" value="UniProtKB-UniRule"/>
</dbReference>
<dbReference type="CDD" id="cd00515">
    <property type="entry name" value="HAM1"/>
    <property type="match status" value="1"/>
</dbReference>
<reference evidence="13" key="1">
    <citation type="submission" date="2016-09" db="EMBL/GenBank/DDBJ databases">
        <authorList>
            <person name="Koehorst J."/>
        </authorList>
    </citation>
    <scope>NUCLEOTIDE SEQUENCE [LARGE SCALE GENOMIC DNA]</scope>
</reference>
<evidence type="ECO:0000256" key="7">
    <source>
        <dbReference type="ARBA" id="ARBA00023080"/>
    </source>
</evidence>
<evidence type="ECO:0000256" key="3">
    <source>
        <dbReference type="ARBA" id="ARBA00022723"/>
    </source>
</evidence>
<keyword evidence="4 10" id="KW-0547">Nucleotide-binding</keyword>
<dbReference type="GO" id="GO:0017111">
    <property type="term" value="F:ribonucleoside triphosphate phosphatase activity"/>
    <property type="evidence" value="ECO:0007669"/>
    <property type="project" value="InterPro"/>
</dbReference>
<comment type="cofactor">
    <cofactor evidence="10">
        <name>Mg(2+)</name>
        <dbReference type="ChEBI" id="CHEBI:18420"/>
    </cofactor>
    <text evidence="10">Binds 1 Mg(2+) ion per subunit.</text>
</comment>
<dbReference type="GO" id="GO:0036220">
    <property type="term" value="F:ITP diphosphatase activity"/>
    <property type="evidence" value="ECO:0007669"/>
    <property type="project" value="UniProtKB-UniRule"/>
</dbReference>
<keyword evidence="6 10" id="KW-0460">Magnesium</keyword>
<comment type="catalytic activity">
    <reaction evidence="9 10">
        <text>XTP + H2O = XMP + diphosphate + H(+)</text>
        <dbReference type="Rhea" id="RHEA:28610"/>
        <dbReference type="ChEBI" id="CHEBI:15377"/>
        <dbReference type="ChEBI" id="CHEBI:15378"/>
        <dbReference type="ChEBI" id="CHEBI:33019"/>
        <dbReference type="ChEBI" id="CHEBI:57464"/>
        <dbReference type="ChEBI" id="CHEBI:61314"/>
        <dbReference type="EC" id="3.6.1.66"/>
    </reaction>
</comment>
<feature type="binding site" evidence="10">
    <location>
        <begin position="162"/>
        <end position="165"/>
    </location>
    <ligand>
        <name>substrate</name>
    </ligand>
</feature>
<evidence type="ECO:0000313" key="13">
    <source>
        <dbReference type="Proteomes" id="UP000176204"/>
    </source>
</evidence>
<gene>
    <name evidence="12" type="ORF">PYTT_1322</name>
</gene>
<comment type="catalytic activity">
    <reaction evidence="10">
        <text>ITP + H2O = IMP + diphosphate + H(+)</text>
        <dbReference type="Rhea" id="RHEA:29399"/>
        <dbReference type="ChEBI" id="CHEBI:15377"/>
        <dbReference type="ChEBI" id="CHEBI:15378"/>
        <dbReference type="ChEBI" id="CHEBI:33019"/>
        <dbReference type="ChEBI" id="CHEBI:58053"/>
        <dbReference type="ChEBI" id="CHEBI:61402"/>
        <dbReference type="EC" id="3.6.1.66"/>
    </reaction>
</comment>
<dbReference type="GO" id="GO:0036222">
    <property type="term" value="F:XTP diphosphatase activity"/>
    <property type="evidence" value="ECO:0007669"/>
    <property type="project" value="UniProtKB-UniRule"/>
</dbReference>
<dbReference type="InterPro" id="IPR002637">
    <property type="entry name" value="RdgB/HAM1"/>
</dbReference>
<feature type="binding site" evidence="10">
    <location>
        <position position="49"/>
    </location>
    <ligand>
        <name>Mg(2+)</name>
        <dbReference type="ChEBI" id="CHEBI:18420"/>
    </ligand>
</feature>
<dbReference type="FunFam" id="3.90.950.10:FF:000001">
    <property type="entry name" value="dITP/XTP pyrophosphatase"/>
    <property type="match status" value="1"/>
</dbReference>
<dbReference type="GO" id="GO:0009117">
    <property type="term" value="P:nucleotide metabolic process"/>
    <property type="evidence" value="ECO:0007669"/>
    <property type="project" value="UniProtKB-KW"/>
</dbReference>
<evidence type="ECO:0000256" key="5">
    <source>
        <dbReference type="ARBA" id="ARBA00022801"/>
    </source>
</evidence>
<dbReference type="HAMAP" id="MF_01405">
    <property type="entry name" value="Non_canon_purine_NTPase"/>
    <property type="match status" value="1"/>
</dbReference>
<feature type="binding site" evidence="10">
    <location>
        <begin position="17"/>
        <end position="22"/>
    </location>
    <ligand>
        <name>substrate</name>
    </ligand>
</feature>
<dbReference type="EMBL" id="LT629973">
    <property type="protein sequence ID" value="SEH86763.1"/>
    <property type="molecule type" value="Genomic_DNA"/>
</dbReference>
<evidence type="ECO:0000256" key="10">
    <source>
        <dbReference type="HAMAP-Rule" id="MF_01405"/>
    </source>
</evidence>
<dbReference type="OrthoDB" id="9807456at2"/>
<protein>
    <recommendedName>
        <fullName evidence="10">dITP/XTP pyrophosphatase</fullName>
        <ecNumber evidence="10">3.6.1.66</ecNumber>
    </recommendedName>
    <alternativeName>
        <fullName evidence="10">Non-canonical purine NTP pyrophosphatase</fullName>
    </alternativeName>
    <alternativeName>
        <fullName evidence="10">Non-standard purine NTP pyrophosphatase</fullName>
    </alternativeName>
    <alternativeName>
        <fullName evidence="10">Nucleoside-triphosphate diphosphatase</fullName>
    </alternativeName>
    <alternativeName>
        <fullName evidence="10">Nucleoside-triphosphate pyrophosphatase</fullName>
        <shortName evidence="10">NTPase</shortName>
    </alternativeName>
</protein>
<keyword evidence="7 10" id="KW-0546">Nucleotide metabolism</keyword>
<evidence type="ECO:0000256" key="6">
    <source>
        <dbReference type="ARBA" id="ARBA00022842"/>
    </source>
</evidence>
<dbReference type="PANTHER" id="PTHR11067">
    <property type="entry name" value="INOSINE TRIPHOSPHATE PYROPHOSPHATASE/HAM1 PROTEIN"/>
    <property type="match status" value="1"/>
</dbReference>